<evidence type="ECO:0000259" key="11">
    <source>
        <dbReference type="SMART" id="SM01194"/>
    </source>
</evidence>
<dbReference type="InterPro" id="IPR005142">
    <property type="entry name" value="eRF1_3"/>
</dbReference>
<feature type="domain" description="eRF1/Pelota-like N-terminal" evidence="11">
    <location>
        <begin position="1"/>
        <end position="131"/>
    </location>
</feature>
<dbReference type="Pfam" id="PF26356">
    <property type="entry name" value="Pelota_N"/>
    <property type="match status" value="1"/>
</dbReference>
<dbReference type="OrthoDB" id="10249111at2759"/>
<evidence type="ECO:0000256" key="6">
    <source>
        <dbReference type="ARBA" id="ARBA00022723"/>
    </source>
</evidence>
<dbReference type="Pfam" id="PF03464">
    <property type="entry name" value="eRF1_2"/>
    <property type="match status" value="1"/>
</dbReference>
<dbReference type="InterPro" id="IPR029064">
    <property type="entry name" value="Ribosomal_eL30-like_sf"/>
</dbReference>
<dbReference type="GO" id="GO:0051321">
    <property type="term" value="P:meiotic cell cycle"/>
    <property type="evidence" value="ECO:0007669"/>
    <property type="project" value="UniProtKB-KW"/>
</dbReference>
<dbReference type="GO" id="GO:0005737">
    <property type="term" value="C:cytoplasm"/>
    <property type="evidence" value="ECO:0007669"/>
    <property type="project" value="UniProtKB-SubCell"/>
</dbReference>
<keyword evidence="8" id="KW-0469">Meiosis</keyword>
<sequence length="416" mass="46552">MKLVRKNIDSKDGSGSVTLVAEEQEDMWHAYNLVLAGDSLKGSTIRRVVTESATGSTDKSSVRITLTIQVETVEFDTQACMLRVNGRNVQENKFVKMGGYHTLDLEMHKPFTISKESWDMIALDRIQQACDVAARADIAAILLEEGLATLCLVTSSMTLVRGRVEVNVPRKRKGSSGHEKGMKRFFEQCYQAILKSVDFNVVKVLIVASPGFYKEQLFDHMKQTAVQTDNKEFLQFLPKILLIHCSSGQKHALGEALADEGVQSRLEDTKFATEVRALAKFFEMLARDPDRAFYGFRHVQMAAEKGGVNTLLLSDDLFRANDVSTRRQYIALVENVKSLGGTVMIFSSLHTSGEQLKNLTGVAAILNFPLPDLEDEAEMLEEEEKRRVAALLEHPLDILDAMPEGGNRRLHHENDY</sequence>
<dbReference type="Proteomes" id="UP000320333">
    <property type="component" value="Unassembled WGS sequence"/>
</dbReference>
<comment type="caution">
    <text evidence="12">The sequence shown here is derived from an EMBL/GenBank/DDBJ whole genome shotgun (WGS) entry which is preliminary data.</text>
</comment>
<dbReference type="Gene3D" id="3.30.420.60">
    <property type="entry name" value="eRF1 domain 2"/>
    <property type="match status" value="1"/>
</dbReference>
<dbReference type="NCBIfam" id="TIGR00111">
    <property type="entry name" value="pelota"/>
    <property type="match status" value="1"/>
</dbReference>
<evidence type="ECO:0000256" key="4">
    <source>
        <dbReference type="ARBA" id="ARBA00022490"/>
    </source>
</evidence>
<name>A0A507DEQ5_9FUNG</name>
<dbReference type="GO" id="GO:0006412">
    <property type="term" value="P:translation"/>
    <property type="evidence" value="ECO:0007669"/>
    <property type="project" value="UniProtKB-ARBA"/>
</dbReference>
<dbReference type="Pfam" id="PF03465">
    <property type="entry name" value="eRF1_3"/>
    <property type="match status" value="1"/>
</dbReference>
<keyword evidence="6 10" id="KW-0479">Metal-binding</keyword>
<comment type="cofactor">
    <cofactor evidence="1 10">
        <name>a divalent metal cation</name>
        <dbReference type="ChEBI" id="CHEBI:60240"/>
    </cofactor>
</comment>
<dbReference type="InterPro" id="IPR038069">
    <property type="entry name" value="Pelota/DOM34_N"/>
</dbReference>
<evidence type="ECO:0000256" key="2">
    <source>
        <dbReference type="ARBA" id="ARBA00004496"/>
    </source>
</evidence>
<dbReference type="EMBL" id="QEAP01001181">
    <property type="protein sequence ID" value="TPX50172.1"/>
    <property type="molecule type" value="Genomic_DNA"/>
</dbReference>
<evidence type="ECO:0000256" key="10">
    <source>
        <dbReference type="RuleBase" id="RU362019"/>
    </source>
</evidence>
<evidence type="ECO:0000256" key="8">
    <source>
        <dbReference type="ARBA" id="ARBA00023254"/>
    </source>
</evidence>
<dbReference type="PANTHER" id="PTHR10853:SF0">
    <property type="entry name" value="PROTEIN PELOTA HOMOLOG"/>
    <property type="match status" value="1"/>
</dbReference>
<evidence type="ECO:0000256" key="3">
    <source>
        <dbReference type="ARBA" id="ARBA00009504"/>
    </source>
</evidence>
<dbReference type="AlphaFoldDB" id="A0A507DEQ5"/>
<dbReference type="Gene3D" id="2.30.30.870">
    <property type="entry name" value="Pelota, domain A"/>
    <property type="match status" value="1"/>
</dbReference>
<dbReference type="GO" id="GO:0046872">
    <property type="term" value="F:metal ion binding"/>
    <property type="evidence" value="ECO:0007669"/>
    <property type="project" value="UniProtKB-KW"/>
</dbReference>
<comment type="subcellular location">
    <subcellularLocation>
        <location evidence="2 10">Cytoplasm</location>
    </subcellularLocation>
</comment>
<dbReference type="FunFam" id="3.30.1330.30:FF:000008">
    <property type="entry name" value="Protein pelota homolog"/>
    <property type="match status" value="1"/>
</dbReference>
<proteinExistence type="inferred from homology"/>
<dbReference type="InterPro" id="IPR042226">
    <property type="entry name" value="eFR1_2_sf"/>
</dbReference>
<dbReference type="Gene3D" id="3.30.1330.30">
    <property type="match status" value="1"/>
</dbReference>
<dbReference type="GO" id="GO:0070966">
    <property type="term" value="P:nuclear-transcribed mRNA catabolic process, no-go decay"/>
    <property type="evidence" value="ECO:0007669"/>
    <property type="project" value="InterPro"/>
</dbReference>
<dbReference type="FunFam" id="2.30.30.870:FF:000001">
    <property type="entry name" value="Protein pelota homolog"/>
    <property type="match status" value="1"/>
</dbReference>
<evidence type="ECO:0000256" key="1">
    <source>
        <dbReference type="ARBA" id="ARBA00001968"/>
    </source>
</evidence>
<dbReference type="InterPro" id="IPR005141">
    <property type="entry name" value="eRF1_2"/>
</dbReference>
<dbReference type="GO" id="GO:0032790">
    <property type="term" value="P:ribosome disassembly"/>
    <property type="evidence" value="ECO:0007669"/>
    <property type="project" value="TreeGrafter"/>
</dbReference>
<dbReference type="InterPro" id="IPR005140">
    <property type="entry name" value="eRF1_Pelota-like_N"/>
</dbReference>
<accession>A0A507DEQ5</accession>
<keyword evidence="5" id="KW-0132">Cell division</keyword>
<dbReference type="STRING" id="246404.A0A507DEQ5"/>
<organism evidence="12 13">
    <name type="scientific">Chytriomyces confervae</name>
    <dbReference type="NCBI Taxonomy" id="246404"/>
    <lineage>
        <taxon>Eukaryota</taxon>
        <taxon>Fungi</taxon>
        <taxon>Fungi incertae sedis</taxon>
        <taxon>Chytridiomycota</taxon>
        <taxon>Chytridiomycota incertae sedis</taxon>
        <taxon>Chytridiomycetes</taxon>
        <taxon>Chytridiales</taxon>
        <taxon>Chytriomycetaceae</taxon>
        <taxon>Chytriomyces</taxon>
    </lineage>
</organism>
<dbReference type="InterPro" id="IPR058547">
    <property type="entry name" value="Pelota_N"/>
</dbReference>
<dbReference type="InterPro" id="IPR004405">
    <property type="entry name" value="TF_pelota"/>
</dbReference>
<gene>
    <name evidence="12" type="ORF">CcCBS67573_g10109</name>
</gene>
<dbReference type="SUPFAM" id="SSF53137">
    <property type="entry name" value="Translational machinery components"/>
    <property type="match status" value="1"/>
</dbReference>
<evidence type="ECO:0000313" key="13">
    <source>
        <dbReference type="Proteomes" id="UP000320333"/>
    </source>
</evidence>
<dbReference type="GO" id="GO:0070651">
    <property type="term" value="P:nonfunctional rRNA decay"/>
    <property type="evidence" value="ECO:0007669"/>
    <property type="project" value="TreeGrafter"/>
</dbReference>
<dbReference type="FunFam" id="3.30.420.60:FF:000004">
    <property type="entry name" value="Protein DOM34 homolog"/>
    <property type="match status" value="1"/>
</dbReference>
<keyword evidence="7" id="KW-0498">Mitosis</keyword>
<dbReference type="PANTHER" id="PTHR10853">
    <property type="entry name" value="PELOTA"/>
    <property type="match status" value="1"/>
</dbReference>
<keyword evidence="9" id="KW-0131">Cell cycle</keyword>
<dbReference type="GO" id="GO:0071025">
    <property type="term" value="P:RNA surveillance"/>
    <property type="evidence" value="ECO:0007669"/>
    <property type="project" value="InterPro"/>
</dbReference>
<comment type="similarity">
    <text evidence="3 10">Belongs to the eukaryotic release factor 1 family. Pelota subfamily.</text>
</comment>
<dbReference type="SUPFAM" id="SSF159065">
    <property type="entry name" value="Dom34/Pelota N-terminal domain-like"/>
    <property type="match status" value="1"/>
</dbReference>
<evidence type="ECO:0000256" key="7">
    <source>
        <dbReference type="ARBA" id="ARBA00022776"/>
    </source>
</evidence>
<keyword evidence="13" id="KW-1185">Reference proteome</keyword>
<keyword evidence="4 10" id="KW-0963">Cytoplasm</keyword>
<comment type="function">
    <text evidence="10">Component of the Dom34-Hbs1 complex, a complex that recognizes stalled ribosomes and triggers the No-Go Decay (NGD) pathway (PubMed:20890290). In the Dom34-Hbs1 complex, dom34 recognizes ribosomes stalled at the 3' end of an mRNA and engages stalled ribosomes by destabilizing mRNA in the mRNA channel. Following ribosome-binding, the Dom34-Hbs1 complex promotes the disassembly of stalled ribosomes, followed by degradation of damaged mRNAs as part of the NGD pathway.</text>
</comment>
<evidence type="ECO:0000256" key="9">
    <source>
        <dbReference type="ARBA" id="ARBA00023306"/>
    </source>
</evidence>
<dbReference type="SMART" id="SM01194">
    <property type="entry name" value="eRF1_1"/>
    <property type="match status" value="1"/>
</dbReference>
<dbReference type="GO" id="GO:0070481">
    <property type="term" value="P:nuclear-transcribed mRNA catabolic process, non-stop decay"/>
    <property type="evidence" value="ECO:0007669"/>
    <property type="project" value="InterPro"/>
</dbReference>
<dbReference type="SUPFAM" id="SSF55315">
    <property type="entry name" value="L30e-like"/>
    <property type="match status" value="1"/>
</dbReference>
<evidence type="ECO:0000313" key="12">
    <source>
        <dbReference type="EMBL" id="TPX50172.1"/>
    </source>
</evidence>
<reference evidence="12 13" key="1">
    <citation type="journal article" date="2019" name="Sci. Rep.">
        <title>Comparative genomics of chytrid fungi reveal insights into the obligate biotrophic and pathogenic lifestyle of Synchytrium endobioticum.</title>
        <authorList>
            <person name="van de Vossenberg B.T.L.H."/>
            <person name="Warris S."/>
            <person name="Nguyen H.D.T."/>
            <person name="van Gent-Pelzer M.P.E."/>
            <person name="Joly D.L."/>
            <person name="van de Geest H.C."/>
            <person name="Bonants P.J.M."/>
            <person name="Smith D.S."/>
            <person name="Levesque C.A."/>
            <person name="van der Lee T.A.J."/>
        </authorList>
    </citation>
    <scope>NUCLEOTIDE SEQUENCE [LARGE SCALE GENOMIC DNA]</scope>
    <source>
        <strain evidence="12 13">CBS 675.73</strain>
    </source>
</reference>
<dbReference type="GO" id="GO:0051301">
    <property type="term" value="P:cell division"/>
    <property type="evidence" value="ECO:0007669"/>
    <property type="project" value="UniProtKB-KW"/>
</dbReference>
<evidence type="ECO:0000256" key="5">
    <source>
        <dbReference type="ARBA" id="ARBA00022618"/>
    </source>
</evidence>
<protein>
    <recommendedName>
        <fullName evidence="10">Protein DOM34 homolog</fullName>
    </recommendedName>
</protein>
<dbReference type="GO" id="GO:1990533">
    <property type="term" value="C:Dom34-Hbs1 complex"/>
    <property type="evidence" value="ECO:0007669"/>
    <property type="project" value="UniProtKB-ARBA"/>
</dbReference>